<accession>A0ABV8WB57</accession>
<dbReference type="PANTHER" id="PTHR43280">
    <property type="entry name" value="ARAC-FAMILY TRANSCRIPTIONAL REGULATOR"/>
    <property type="match status" value="1"/>
</dbReference>
<dbReference type="RefSeq" id="WP_179002934.1">
    <property type="nucleotide sequence ID" value="NZ_JBHSCO010000005.1"/>
</dbReference>
<dbReference type="PANTHER" id="PTHR43280:SF2">
    <property type="entry name" value="HTH-TYPE TRANSCRIPTIONAL REGULATOR EXSA"/>
    <property type="match status" value="1"/>
</dbReference>
<dbReference type="Gene3D" id="1.10.10.60">
    <property type="entry name" value="Homeodomain-like"/>
    <property type="match status" value="2"/>
</dbReference>
<dbReference type="Gene3D" id="1.25.40.10">
    <property type="entry name" value="Tetratricopeptide repeat domain"/>
    <property type="match status" value="1"/>
</dbReference>
<comment type="caution">
    <text evidence="7">The sequence shown here is derived from an EMBL/GenBank/DDBJ whole genome shotgun (WGS) entry which is preliminary data.</text>
</comment>
<gene>
    <name evidence="7" type="ORF">ACFOY0_16510</name>
</gene>
<dbReference type="SUPFAM" id="SSF46689">
    <property type="entry name" value="Homeodomain-like"/>
    <property type="match status" value="1"/>
</dbReference>
<keyword evidence="4" id="KW-0472">Membrane</keyword>
<proteinExistence type="predicted"/>
<dbReference type="EMBL" id="JBHSCO010000005">
    <property type="protein sequence ID" value="MFC4392605.1"/>
    <property type="molecule type" value="Genomic_DNA"/>
</dbReference>
<reference evidence="8" key="1">
    <citation type="journal article" date="2019" name="Int. J. Syst. Evol. Microbiol.">
        <title>The Global Catalogue of Microorganisms (GCM) 10K type strain sequencing project: providing services to taxonomists for standard genome sequencing and annotation.</title>
        <authorList>
            <consortium name="The Broad Institute Genomics Platform"/>
            <consortium name="The Broad Institute Genome Sequencing Center for Infectious Disease"/>
            <person name="Wu L."/>
            <person name="Ma J."/>
        </authorList>
    </citation>
    <scope>NUCLEOTIDE SEQUENCE [LARGE SCALE GENOMIC DNA]</scope>
    <source>
        <strain evidence="8">CGMCC 1.15345</strain>
    </source>
</reference>
<evidence type="ECO:0000313" key="8">
    <source>
        <dbReference type="Proteomes" id="UP001595719"/>
    </source>
</evidence>
<feature type="chain" id="PRO_5046045473" evidence="5">
    <location>
        <begin position="21"/>
        <end position="517"/>
    </location>
</feature>
<sequence>MRLKFILLLFLFLVSCNLSYSQGSKFDKVFDETSKVLLSSNPEKALRNTAYLYEISANNTERIRASMLRATLLRQHGMRNEAVTALKRADSLAVLDKNYNLQARINGFLSTIYREYEIYSLGKVYLQRAIAVSKKIEDKNEMYKFQGTLSQEIAYYEMYNSNFSKAIHDLKAGKKKFELADSSIDKNFHIAVNDELIGKNYLSLQKIDSALVYFQKAEKELSESESSNSPLKGFIFNGFGNVYARTGDDKKALLNYQKAEEIAIASDFFTLKQELYASLMQFYKKTDYKKYIEYNELNLKLKKDEEDSRKSNTDDLIKTLREEQKNNQLKNDQSRIIIFLGCFIFIVLIIMLVYVFKRKKDYIKPEAVSGNNEVIEIEDLKPKQESSKEYMSEATESAILEKIQKLEESHFYLDKDISLNYVAVKLSINQRYLSYVINKNKSIDFAGYINELRIHYITDRLRNDNNFLKYKISFLADLCGFSSHSRFTTTFKKVTGVSPLTFITDLQEQRDEEKKDL</sequence>
<name>A0ABV8WB57_9FLAO</name>
<evidence type="ECO:0000256" key="2">
    <source>
        <dbReference type="ARBA" id="ARBA00023125"/>
    </source>
</evidence>
<protein>
    <submittedName>
        <fullName evidence="7">Helix-turn-helix domain-containing protein</fullName>
    </submittedName>
</protein>
<dbReference type="Proteomes" id="UP001595719">
    <property type="component" value="Unassembled WGS sequence"/>
</dbReference>
<evidence type="ECO:0000256" key="1">
    <source>
        <dbReference type="ARBA" id="ARBA00023015"/>
    </source>
</evidence>
<feature type="transmembrane region" description="Helical" evidence="4">
    <location>
        <begin position="336"/>
        <end position="356"/>
    </location>
</feature>
<evidence type="ECO:0000256" key="5">
    <source>
        <dbReference type="SAM" id="SignalP"/>
    </source>
</evidence>
<dbReference type="InterPro" id="IPR018060">
    <property type="entry name" value="HTH_AraC"/>
</dbReference>
<keyword evidence="4" id="KW-0812">Transmembrane</keyword>
<organism evidence="7 8">
    <name type="scientific">Flavobacterium quisquiliarum</name>
    <dbReference type="NCBI Taxonomy" id="1834436"/>
    <lineage>
        <taxon>Bacteria</taxon>
        <taxon>Pseudomonadati</taxon>
        <taxon>Bacteroidota</taxon>
        <taxon>Flavobacteriia</taxon>
        <taxon>Flavobacteriales</taxon>
        <taxon>Flavobacteriaceae</taxon>
        <taxon>Flavobacterium</taxon>
    </lineage>
</organism>
<evidence type="ECO:0000313" key="7">
    <source>
        <dbReference type="EMBL" id="MFC4392605.1"/>
    </source>
</evidence>
<feature type="domain" description="HTH araC/xylS-type" evidence="6">
    <location>
        <begin position="401"/>
        <end position="505"/>
    </location>
</feature>
<dbReference type="InterPro" id="IPR009057">
    <property type="entry name" value="Homeodomain-like_sf"/>
</dbReference>
<dbReference type="PROSITE" id="PS51257">
    <property type="entry name" value="PROKAR_LIPOPROTEIN"/>
    <property type="match status" value="1"/>
</dbReference>
<keyword evidence="2" id="KW-0238">DNA-binding</keyword>
<keyword evidence="5" id="KW-0732">Signal</keyword>
<keyword evidence="1" id="KW-0805">Transcription regulation</keyword>
<dbReference type="SMART" id="SM00342">
    <property type="entry name" value="HTH_ARAC"/>
    <property type="match status" value="1"/>
</dbReference>
<dbReference type="PROSITE" id="PS01124">
    <property type="entry name" value="HTH_ARAC_FAMILY_2"/>
    <property type="match status" value="1"/>
</dbReference>
<keyword evidence="8" id="KW-1185">Reference proteome</keyword>
<dbReference type="InterPro" id="IPR011990">
    <property type="entry name" value="TPR-like_helical_dom_sf"/>
</dbReference>
<evidence type="ECO:0000256" key="3">
    <source>
        <dbReference type="ARBA" id="ARBA00023163"/>
    </source>
</evidence>
<feature type="signal peptide" evidence="5">
    <location>
        <begin position="1"/>
        <end position="20"/>
    </location>
</feature>
<dbReference type="SUPFAM" id="SSF48452">
    <property type="entry name" value="TPR-like"/>
    <property type="match status" value="1"/>
</dbReference>
<evidence type="ECO:0000256" key="4">
    <source>
        <dbReference type="SAM" id="Phobius"/>
    </source>
</evidence>
<keyword evidence="3" id="KW-0804">Transcription</keyword>
<keyword evidence="4" id="KW-1133">Transmembrane helix</keyword>
<dbReference type="Pfam" id="PF12833">
    <property type="entry name" value="HTH_18"/>
    <property type="match status" value="1"/>
</dbReference>
<evidence type="ECO:0000259" key="6">
    <source>
        <dbReference type="PROSITE" id="PS01124"/>
    </source>
</evidence>